<keyword evidence="4" id="KW-0444">Lipid biosynthesis</keyword>
<dbReference type="EMBL" id="PVWO01000072">
    <property type="protein sequence ID" value="PSB57541.1"/>
    <property type="molecule type" value="Genomic_DNA"/>
</dbReference>
<dbReference type="PANTHER" id="PTHR30372:SF4">
    <property type="entry name" value="LIPID-A-DISACCHARIDE SYNTHASE, MITOCHONDRIAL-RELATED"/>
    <property type="match status" value="1"/>
</dbReference>
<dbReference type="NCBIfam" id="TIGR00215">
    <property type="entry name" value="lpxB"/>
    <property type="match status" value="1"/>
</dbReference>
<name>A0A2T1GIR2_9CYAN</name>
<evidence type="ECO:0000256" key="10">
    <source>
        <dbReference type="NCBIfam" id="TIGR00215"/>
    </source>
</evidence>
<dbReference type="Pfam" id="PF02684">
    <property type="entry name" value="LpxB"/>
    <property type="match status" value="1"/>
</dbReference>
<keyword evidence="12" id="KW-1185">Reference proteome</keyword>
<sequence>MTQAKTIFITTGDVSGDLQGALLIAALKQRAETLGIDLNIVALGGSKMAAAGAKVLADTASISSMGIVEHAAFIKPAIQAGKIAREFLKTNPPDAIVLIDYVDPNIAIGKYARSIGLNIPILYYIAPQDWVWPRQHKRARLIASFVDEIFSVFPIEAEYFTKQGAKAKFVGHPLVDRVATIPSREVAREQLGITPDEIAVALIPASRQQELKYLLPAIFEAAQQLQAKLPNVRFWIPLSRPDFQAEIESQIKAYKINANLVTNNPDLVLSATDLAITKCGTVTLELALLNIPQVVIYRVSKITAWIAKNILKFAIPYMSPPNLVEMKSIVPELLQDEANPDRIAAESLELILNKESRDRMLADYSQMRTALGDTGVCDRVAVEILAKL</sequence>
<dbReference type="GO" id="GO:0005543">
    <property type="term" value="F:phospholipid binding"/>
    <property type="evidence" value="ECO:0007669"/>
    <property type="project" value="TreeGrafter"/>
</dbReference>
<keyword evidence="5" id="KW-0441">Lipid A biosynthesis</keyword>
<keyword evidence="8" id="KW-0443">Lipid metabolism</keyword>
<organism evidence="11 12">
    <name type="scientific">Chamaesiphon polymorphus CCALA 037</name>
    <dbReference type="NCBI Taxonomy" id="2107692"/>
    <lineage>
        <taxon>Bacteria</taxon>
        <taxon>Bacillati</taxon>
        <taxon>Cyanobacteriota</taxon>
        <taxon>Cyanophyceae</taxon>
        <taxon>Gomontiellales</taxon>
        <taxon>Chamaesiphonaceae</taxon>
        <taxon>Chamaesiphon</taxon>
    </lineage>
</organism>
<dbReference type="GO" id="GO:0016020">
    <property type="term" value="C:membrane"/>
    <property type="evidence" value="ECO:0007669"/>
    <property type="project" value="GOC"/>
</dbReference>
<dbReference type="PANTHER" id="PTHR30372">
    <property type="entry name" value="LIPID-A-DISACCHARIDE SYNTHASE"/>
    <property type="match status" value="1"/>
</dbReference>
<proteinExistence type="predicted"/>
<dbReference type="EC" id="2.4.1.182" evidence="2 10"/>
<comment type="catalytic activity">
    <reaction evidence="9">
        <text>a lipid X + a UDP-2-N,3-O-bis[(3R)-3-hydroxyacyl]-alpha-D-glucosamine = a lipid A disaccharide + UDP + H(+)</text>
        <dbReference type="Rhea" id="RHEA:67828"/>
        <dbReference type="ChEBI" id="CHEBI:15378"/>
        <dbReference type="ChEBI" id="CHEBI:58223"/>
        <dbReference type="ChEBI" id="CHEBI:137748"/>
        <dbReference type="ChEBI" id="CHEBI:176338"/>
        <dbReference type="ChEBI" id="CHEBI:176343"/>
        <dbReference type="EC" id="2.4.1.182"/>
    </reaction>
</comment>
<dbReference type="OrthoDB" id="9801642at2"/>
<protein>
    <recommendedName>
        <fullName evidence="3 10">Lipid-A-disaccharide synthase</fullName>
        <ecNumber evidence="2 10">2.4.1.182</ecNumber>
    </recommendedName>
</protein>
<dbReference type="GO" id="GO:0009245">
    <property type="term" value="P:lipid A biosynthetic process"/>
    <property type="evidence" value="ECO:0007669"/>
    <property type="project" value="UniProtKB-UniRule"/>
</dbReference>
<evidence type="ECO:0000256" key="7">
    <source>
        <dbReference type="ARBA" id="ARBA00022679"/>
    </source>
</evidence>
<dbReference type="Gene3D" id="3.40.50.2000">
    <property type="entry name" value="Glycogen Phosphorylase B"/>
    <property type="match status" value="2"/>
</dbReference>
<dbReference type="GO" id="GO:0008915">
    <property type="term" value="F:lipid-A-disaccharide synthase activity"/>
    <property type="evidence" value="ECO:0007669"/>
    <property type="project" value="UniProtKB-UniRule"/>
</dbReference>
<keyword evidence="7" id="KW-0808">Transferase</keyword>
<evidence type="ECO:0000256" key="3">
    <source>
        <dbReference type="ARBA" id="ARBA00020902"/>
    </source>
</evidence>
<evidence type="ECO:0000256" key="5">
    <source>
        <dbReference type="ARBA" id="ARBA00022556"/>
    </source>
</evidence>
<accession>A0A2T1GIR2</accession>
<evidence type="ECO:0000256" key="2">
    <source>
        <dbReference type="ARBA" id="ARBA00012687"/>
    </source>
</evidence>
<evidence type="ECO:0000313" key="11">
    <source>
        <dbReference type="EMBL" id="PSB57541.1"/>
    </source>
</evidence>
<gene>
    <name evidence="11" type="ORF">C7B77_08050</name>
</gene>
<reference evidence="11 12" key="1">
    <citation type="submission" date="2018-03" db="EMBL/GenBank/DDBJ databases">
        <title>The ancient ancestry and fast evolution of plastids.</title>
        <authorList>
            <person name="Moore K.R."/>
            <person name="Magnabosco C."/>
            <person name="Momper L."/>
            <person name="Gold D.A."/>
            <person name="Bosak T."/>
            <person name="Fournier G.P."/>
        </authorList>
    </citation>
    <scope>NUCLEOTIDE SEQUENCE [LARGE SCALE GENOMIC DNA]</scope>
    <source>
        <strain evidence="11 12">CCALA 037</strain>
    </source>
</reference>
<evidence type="ECO:0000256" key="1">
    <source>
        <dbReference type="ARBA" id="ARBA00002056"/>
    </source>
</evidence>
<keyword evidence="6" id="KW-0328">Glycosyltransferase</keyword>
<dbReference type="SUPFAM" id="SSF53756">
    <property type="entry name" value="UDP-Glycosyltransferase/glycogen phosphorylase"/>
    <property type="match status" value="1"/>
</dbReference>
<evidence type="ECO:0000256" key="8">
    <source>
        <dbReference type="ARBA" id="ARBA00023098"/>
    </source>
</evidence>
<evidence type="ECO:0000256" key="6">
    <source>
        <dbReference type="ARBA" id="ARBA00022676"/>
    </source>
</evidence>
<evidence type="ECO:0000256" key="9">
    <source>
        <dbReference type="ARBA" id="ARBA00048975"/>
    </source>
</evidence>
<dbReference type="RefSeq" id="WP_106302575.1">
    <property type="nucleotide sequence ID" value="NZ_PVWO01000072.1"/>
</dbReference>
<dbReference type="InterPro" id="IPR003835">
    <property type="entry name" value="Glyco_trans_19"/>
</dbReference>
<evidence type="ECO:0000313" key="12">
    <source>
        <dbReference type="Proteomes" id="UP000238937"/>
    </source>
</evidence>
<evidence type="ECO:0000256" key="4">
    <source>
        <dbReference type="ARBA" id="ARBA00022516"/>
    </source>
</evidence>
<dbReference type="AlphaFoldDB" id="A0A2T1GIR2"/>
<dbReference type="Proteomes" id="UP000238937">
    <property type="component" value="Unassembled WGS sequence"/>
</dbReference>
<comment type="function">
    <text evidence="1">Condensation of UDP-2,3-diacylglucosamine and 2,3-diacylglucosamine-1-phosphate to form lipid A disaccharide, a precursor of lipid A, a phosphorylated glycolipid that anchors the lipopolysaccharide to the outer membrane of the cell.</text>
</comment>
<comment type="caution">
    <text evidence="11">The sequence shown here is derived from an EMBL/GenBank/DDBJ whole genome shotgun (WGS) entry which is preliminary data.</text>
</comment>